<keyword evidence="2" id="KW-1185">Reference proteome</keyword>
<dbReference type="AlphaFoldDB" id="A0AAV3UM06"/>
<gene>
    <name evidence="1" type="ORF">GCM10025751_40190</name>
</gene>
<dbReference type="EMBL" id="BAABKX010000015">
    <property type="protein sequence ID" value="GAA5057846.1"/>
    <property type="molecule type" value="Genomic_DNA"/>
</dbReference>
<evidence type="ECO:0000313" key="2">
    <source>
        <dbReference type="Proteomes" id="UP001501729"/>
    </source>
</evidence>
<sequence length="154" mass="17594">MVGGTAVVGQRLDYRWDKEFSIHISPPITGHDFEPLDAQDRFDDGSYDPDERFAHRAMVEFDTVGKHVRVLGWLKSGSRSCKETKIEAIRYDESPDTLTVVVFDDYIHHDFCTLELAVVPYTVSVDFESNLLSRVVVRHVKDGDGVAYEETFHK</sequence>
<organism evidence="1 2">
    <name type="scientific">Haladaptatus pallidirubidus</name>
    <dbReference type="NCBI Taxonomy" id="1008152"/>
    <lineage>
        <taxon>Archaea</taxon>
        <taxon>Methanobacteriati</taxon>
        <taxon>Methanobacteriota</taxon>
        <taxon>Stenosarchaea group</taxon>
        <taxon>Halobacteria</taxon>
        <taxon>Halobacteriales</taxon>
        <taxon>Haladaptataceae</taxon>
        <taxon>Haladaptatus</taxon>
    </lineage>
</organism>
<dbReference type="Proteomes" id="UP001501729">
    <property type="component" value="Unassembled WGS sequence"/>
</dbReference>
<reference evidence="1 2" key="1">
    <citation type="journal article" date="2019" name="Int. J. Syst. Evol. Microbiol.">
        <title>The Global Catalogue of Microorganisms (GCM) 10K type strain sequencing project: providing services to taxonomists for standard genome sequencing and annotation.</title>
        <authorList>
            <consortium name="The Broad Institute Genomics Platform"/>
            <consortium name="The Broad Institute Genome Sequencing Center for Infectious Disease"/>
            <person name="Wu L."/>
            <person name="Ma J."/>
        </authorList>
    </citation>
    <scope>NUCLEOTIDE SEQUENCE [LARGE SCALE GENOMIC DNA]</scope>
    <source>
        <strain evidence="1 2">JCM 17504</strain>
    </source>
</reference>
<dbReference type="RefSeq" id="WP_227773870.1">
    <property type="nucleotide sequence ID" value="NZ_BAABKX010000015.1"/>
</dbReference>
<comment type="caution">
    <text evidence="1">The sequence shown here is derived from an EMBL/GenBank/DDBJ whole genome shotgun (WGS) entry which is preliminary data.</text>
</comment>
<protein>
    <submittedName>
        <fullName evidence="1">Uncharacterized protein</fullName>
    </submittedName>
</protein>
<proteinExistence type="predicted"/>
<name>A0AAV3UM06_9EURY</name>
<evidence type="ECO:0000313" key="1">
    <source>
        <dbReference type="EMBL" id="GAA5057846.1"/>
    </source>
</evidence>
<dbReference type="GeneID" id="68614107"/>
<accession>A0AAV3UM06</accession>